<name>A0AA40LX68_CNENI</name>
<reference evidence="2" key="1">
    <citation type="submission" date="2023-06" db="EMBL/GenBank/DDBJ databases">
        <title>Reference genome for the Northern bat (Eptesicus nilssonii), a most northern bat species.</title>
        <authorList>
            <person name="Laine V.N."/>
            <person name="Pulliainen A.T."/>
            <person name="Lilley T.M."/>
        </authorList>
    </citation>
    <scope>NUCLEOTIDE SEQUENCE</scope>
    <source>
        <strain evidence="2">BLF_Eptnil</strain>
        <tissue evidence="2">Kidney</tissue>
    </source>
</reference>
<organism evidence="2 3">
    <name type="scientific">Cnephaeus nilssonii</name>
    <name type="common">Northern bat</name>
    <name type="synonym">Eptesicus nilssonii</name>
    <dbReference type="NCBI Taxonomy" id="3371016"/>
    <lineage>
        <taxon>Eukaryota</taxon>
        <taxon>Metazoa</taxon>
        <taxon>Chordata</taxon>
        <taxon>Craniata</taxon>
        <taxon>Vertebrata</taxon>
        <taxon>Euteleostomi</taxon>
        <taxon>Mammalia</taxon>
        <taxon>Eutheria</taxon>
        <taxon>Laurasiatheria</taxon>
        <taxon>Chiroptera</taxon>
        <taxon>Yangochiroptera</taxon>
        <taxon>Vespertilionidae</taxon>
        <taxon>Cnephaeus</taxon>
    </lineage>
</organism>
<evidence type="ECO:0000313" key="2">
    <source>
        <dbReference type="EMBL" id="KAK1346889.1"/>
    </source>
</evidence>
<feature type="region of interest" description="Disordered" evidence="1">
    <location>
        <begin position="62"/>
        <end position="96"/>
    </location>
</feature>
<dbReference type="EMBL" id="JAULJE010000001">
    <property type="protein sequence ID" value="KAK1346889.1"/>
    <property type="molecule type" value="Genomic_DNA"/>
</dbReference>
<evidence type="ECO:0000313" key="3">
    <source>
        <dbReference type="Proteomes" id="UP001177744"/>
    </source>
</evidence>
<protein>
    <submittedName>
        <fullName evidence="2">Uncharacterized protein</fullName>
    </submittedName>
</protein>
<accession>A0AA40LX68</accession>
<dbReference type="Gene3D" id="2.30.30.850">
    <property type="match status" value="1"/>
</dbReference>
<sequence>MALLEAVWEPKEVVVIHCRGDQKGKDSVSEENHHTDAVARLAAKEWAVPLRIMQVPELPEPQKYTPQEEWAQQERGTAVHRHKPGDQVWVKDWKKEPPKDNLEGTLSIVELNTWIHHYWVKAAHQLDNQHPEWEVTSDLNHPLRIIFKKMADPAAQPESPYPLLSG</sequence>
<dbReference type="Proteomes" id="UP001177744">
    <property type="component" value="Unassembled WGS sequence"/>
</dbReference>
<comment type="caution">
    <text evidence="2">The sequence shown here is derived from an EMBL/GenBank/DDBJ whole genome shotgun (WGS) entry which is preliminary data.</text>
</comment>
<evidence type="ECO:0000256" key="1">
    <source>
        <dbReference type="SAM" id="MobiDB-lite"/>
    </source>
</evidence>
<gene>
    <name evidence="2" type="ORF">QTO34_000749</name>
</gene>
<keyword evidence="3" id="KW-1185">Reference proteome</keyword>
<proteinExistence type="predicted"/>
<dbReference type="AlphaFoldDB" id="A0AA40LX68"/>